<gene>
    <name evidence="7" type="primary">VMA21</name>
    <name evidence="7" type="ORF">EHS25_006813</name>
</gene>
<dbReference type="PANTHER" id="PTHR31792">
    <property type="entry name" value="VACUOLAR ATPASE ASSEMBLY INTEGRAL MEMBRANE PROTEIN VMA21"/>
    <property type="match status" value="1"/>
</dbReference>
<organism evidence="7 8">
    <name type="scientific">Saitozyma podzolica</name>
    <dbReference type="NCBI Taxonomy" id="1890683"/>
    <lineage>
        <taxon>Eukaryota</taxon>
        <taxon>Fungi</taxon>
        <taxon>Dikarya</taxon>
        <taxon>Basidiomycota</taxon>
        <taxon>Agaricomycotina</taxon>
        <taxon>Tremellomycetes</taxon>
        <taxon>Tremellales</taxon>
        <taxon>Trimorphomycetaceae</taxon>
        <taxon>Saitozyma</taxon>
    </lineage>
</organism>
<evidence type="ECO:0000313" key="8">
    <source>
        <dbReference type="Proteomes" id="UP000279259"/>
    </source>
</evidence>
<comment type="subcellular location">
    <subcellularLocation>
        <location evidence="6">Endoplasmic reticulum membrane</location>
        <topology evidence="6">Multi-pass membrane protein</topology>
    </subcellularLocation>
    <subcellularLocation>
        <location evidence="6">Endoplasmic reticulum-Golgi intermediate compartment membrane</location>
        <topology evidence="6">Multi-pass membrane protein</topology>
    </subcellularLocation>
    <subcellularLocation>
        <location evidence="6">Cytoplasmic vesicle</location>
        <location evidence="6">COPII-coated vesicle membrane</location>
        <topology evidence="6">Multi-pass membrane protein</topology>
    </subcellularLocation>
</comment>
<dbReference type="Pfam" id="PF09446">
    <property type="entry name" value="VMA21"/>
    <property type="match status" value="1"/>
</dbReference>
<dbReference type="GO" id="GO:0012507">
    <property type="term" value="C:ER to Golgi transport vesicle membrane"/>
    <property type="evidence" value="ECO:0007669"/>
    <property type="project" value="UniProtKB-SubCell"/>
</dbReference>
<feature type="transmembrane region" description="Helical" evidence="6">
    <location>
        <begin position="54"/>
        <end position="76"/>
    </location>
</feature>
<accession>A0A427XRH9</accession>
<sequence length="97" mass="10092">MPNAVSSGKMAAGPDNNVQPAVLYKLIIFALLMAIAPIGTYFSSLNYLWEGSTTLAAISAVVAANIVLVGYVVVAFREDAAAPPSRAPPSAGRKKEQ</sequence>
<name>A0A427XRH9_9TREE</name>
<evidence type="ECO:0000256" key="6">
    <source>
        <dbReference type="HAMAP-Rule" id="MF_03058"/>
    </source>
</evidence>
<keyword evidence="2 6" id="KW-0256">Endoplasmic reticulum</keyword>
<keyword evidence="3 6" id="KW-1133">Transmembrane helix</keyword>
<dbReference type="PANTHER" id="PTHR31792:SF3">
    <property type="entry name" value="VACUOLAR ATPASE ASSEMBLY INTEGRAL MEMBRANE PROTEIN VMA21"/>
    <property type="match status" value="1"/>
</dbReference>
<evidence type="ECO:0000256" key="2">
    <source>
        <dbReference type="ARBA" id="ARBA00022824"/>
    </source>
</evidence>
<keyword evidence="8" id="KW-1185">Reference proteome</keyword>
<evidence type="ECO:0000313" key="7">
    <source>
        <dbReference type="EMBL" id="RSH81456.1"/>
    </source>
</evidence>
<dbReference type="GO" id="GO:0033116">
    <property type="term" value="C:endoplasmic reticulum-Golgi intermediate compartment membrane"/>
    <property type="evidence" value="ECO:0007669"/>
    <property type="project" value="UniProtKB-SubCell"/>
</dbReference>
<keyword evidence="1 6" id="KW-0812">Transmembrane</keyword>
<dbReference type="OrthoDB" id="160405at2759"/>
<dbReference type="Proteomes" id="UP000279259">
    <property type="component" value="Unassembled WGS sequence"/>
</dbReference>
<dbReference type="InterPro" id="IPR019013">
    <property type="entry name" value="Vma21"/>
</dbReference>
<dbReference type="GO" id="GO:0005789">
    <property type="term" value="C:endoplasmic reticulum membrane"/>
    <property type="evidence" value="ECO:0007669"/>
    <property type="project" value="UniProtKB-SubCell"/>
</dbReference>
<comment type="similarity">
    <text evidence="6">Belongs to the VMA21 family.</text>
</comment>
<comment type="function">
    <text evidence="6">Required for the assembly of the V0 complex of the vacuolar ATPase (V-ATPase) in the endoplasmic reticulum.</text>
</comment>
<dbReference type="EMBL" id="RSCD01000030">
    <property type="protein sequence ID" value="RSH81456.1"/>
    <property type="molecule type" value="Genomic_DNA"/>
</dbReference>
<evidence type="ECO:0000256" key="3">
    <source>
        <dbReference type="ARBA" id="ARBA00022989"/>
    </source>
</evidence>
<comment type="caution">
    <text evidence="7">The sequence shown here is derived from an EMBL/GenBank/DDBJ whole genome shotgun (WGS) entry which is preliminary data.</text>
</comment>
<reference evidence="7 8" key="1">
    <citation type="submission" date="2018-11" db="EMBL/GenBank/DDBJ databases">
        <title>Genome sequence of Saitozyma podzolica DSM 27192.</title>
        <authorList>
            <person name="Aliyu H."/>
            <person name="Gorte O."/>
            <person name="Ochsenreither K."/>
        </authorList>
    </citation>
    <scope>NUCLEOTIDE SEQUENCE [LARGE SCALE GENOMIC DNA]</scope>
    <source>
        <strain evidence="7 8">DSM 27192</strain>
    </source>
</reference>
<feature type="short sequence motif" description="Prevents secretion from ER" evidence="6">
    <location>
        <begin position="94"/>
        <end position="97"/>
    </location>
</feature>
<dbReference type="HAMAP" id="MF_03058">
    <property type="entry name" value="VMA21"/>
    <property type="match status" value="1"/>
</dbReference>
<dbReference type="GO" id="GO:0070072">
    <property type="term" value="P:vacuolar proton-transporting V-type ATPase complex assembly"/>
    <property type="evidence" value="ECO:0007669"/>
    <property type="project" value="UniProtKB-UniRule"/>
</dbReference>
<evidence type="ECO:0000256" key="1">
    <source>
        <dbReference type="ARBA" id="ARBA00022692"/>
    </source>
</evidence>
<protein>
    <submittedName>
        <fullName evidence="7">Vacuolar ATPase assembly integral membrane protein vma21</fullName>
    </submittedName>
</protein>
<keyword evidence="4 6" id="KW-0472">Membrane</keyword>
<evidence type="ECO:0000256" key="5">
    <source>
        <dbReference type="ARBA" id="ARBA00023329"/>
    </source>
</evidence>
<dbReference type="AlphaFoldDB" id="A0A427XRH9"/>
<dbReference type="STRING" id="1890683.A0A427XRH9"/>
<keyword evidence="5 6" id="KW-0968">Cytoplasmic vesicle</keyword>
<feature type="transmembrane region" description="Helical" evidence="6">
    <location>
        <begin position="21"/>
        <end position="42"/>
    </location>
</feature>
<proteinExistence type="inferred from homology"/>
<evidence type="ECO:0000256" key="4">
    <source>
        <dbReference type="ARBA" id="ARBA00023136"/>
    </source>
</evidence>